<proteinExistence type="predicted"/>
<dbReference type="AlphaFoldDB" id="A0A239KG93"/>
<evidence type="ECO:0000313" key="3">
    <source>
        <dbReference type="Proteomes" id="UP000198393"/>
    </source>
</evidence>
<feature type="domain" description="ABM" evidence="1">
    <location>
        <begin position="1"/>
        <end position="84"/>
    </location>
</feature>
<keyword evidence="2" id="KW-0560">Oxidoreductase</keyword>
<accession>A0A239KG93</accession>
<dbReference type="GO" id="GO:0004497">
    <property type="term" value="F:monooxygenase activity"/>
    <property type="evidence" value="ECO:0007669"/>
    <property type="project" value="UniProtKB-KW"/>
</dbReference>
<keyword evidence="3" id="KW-1185">Reference proteome</keyword>
<evidence type="ECO:0000313" key="2">
    <source>
        <dbReference type="EMBL" id="SNT16669.1"/>
    </source>
</evidence>
<dbReference type="EMBL" id="FZPD01000004">
    <property type="protein sequence ID" value="SNT16669.1"/>
    <property type="molecule type" value="Genomic_DNA"/>
</dbReference>
<dbReference type="Gene3D" id="3.30.70.100">
    <property type="match status" value="1"/>
</dbReference>
<dbReference type="SUPFAM" id="SSF54909">
    <property type="entry name" value="Dimeric alpha+beta barrel"/>
    <property type="match status" value="1"/>
</dbReference>
<keyword evidence="2" id="KW-0503">Monooxygenase</keyword>
<gene>
    <name evidence="2" type="ORF">SAMN05421640_2611</name>
</gene>
<dbReference type="InterPro" id="IPR007138">
    <property type="entry name" value="ABM_dom"/>
</dbReference>
<sequence>MDFDPQKVVEFLALFETVKEKIATFPGCNHLELCKDAKLDHVYYTFSKWESEDDLEKYRHSPLFEDTWAKTKVLFGGKPVAYSLDQQ</sequence>
<reference evidence="2 3" key="1">
    <citation type="submission" date="2017-06" db="EMBL/GenBank/DDBJ databases">
        <authorList>
            <person name="Kim H.J."/>
            <person name="Triplett B.A."/>
        </authorList>
    </citation>
    <scope>NUCLEOTIDE SEQUENCE [LARGE SCALE GENOMIC DNA]</scope>
    <source>
        <strain evidence="2 3">DSM 19307</strain>
    </source>
</reference>
<name>A0A239KG93_EKHLU</name>
<dbReference type="Pfam" id="PF03992">
    <property type="entry name" value="ABM"/>
    <property type="match status" value="1"/>
</dbReference>
<evidence type="ECO:0000259" key="1">
    <source>
        <dbReference type="PROSITE" id="PS51725"/>
    </source>
</evidence>
<dbReference type="Proteomes" id="UP000198393">
    <property type="component" value="Unassembled WGS sequence"/>
</dbReference>
<dbReference type="InterPro" id="IPR011008">
    <property type="entry name" value="Dimeric_a/b-barrel"/>
</dbReference>
<dbReference type="PROSITE" id="PS51725">
    <property type="entry name" value="ABM"/>
    <property type="match status" value="1"/>
</dbReference>
<protein>
    <submittedName>
        <fullName evidence="2">Antibiotic biosynthesis monooxygenase</fullName>
    </submittedName>
</protein>
<organism evidence="2 3">
    <name type="scientific">Ekhidna lutea</name>
    <dbReference type="NCBI Taxonomy" id="447679"/>
    <lineage>
        <taxon>Bacteria</taxon>
        <taxon>Pseudomonadati</taxon>
        <taxon>Bacteroidota</taxon>
        <taxon>Cytophagia</taxon>
        <taxon>Cytophagales</taxon>
        <taxon>Reichenbachiellaceae</taxon>
        <taxon>Ekhidna</taxon>
    </lineage>
</organism>